<dbReference type="Proteomes" id="UP001500582">
    <property type="component" value="Unassembled WGS sequence"/>
</dbReference>
<evidence type="ECO:0000313" key="3">
    <source>
        <dbReference type="Proteomes" id="UP001500582"/>
    </source>
</evidence>
<evidence type="ECO:0000259" key="1">
    <source>
        <dbReference type="Pfam" id="PF18962"/>
    </source>
</evidence>
<reference evidence="3" key="1">
    <citation type="journal article" date="2019" name="Int. J. Syst. Evol. Microbiol.">
        <title>The Global Catalogue of Microorganisms (GCM) 10K type strain sequencing project: providing services to taxonomists for standard genome sequencing and annotation.</title>
        <authorList>
            <consortium name="The Broad Institute Genomics Platform"/>
            <consortium name="The Broad Institute Genome Sequencing Center for Infectious Disease"/>
            <person name="Wu L."/>
            <person name="Ma J."/>
        </authorList>
    </citation>
    <scope>NUCLEOTIDE SEQUENCE [LARGE SCALE GENOMIC DNA]</scope>
    <source>
        <strain evidence="3">JCM 17705</strain>
    </source>
</reference>
<dbReference type="EMBL" id="BAABFT010000003">
    <property type="protein sequence ID" value="GAA4319141.1"/>
    <property type="molecule type" value="Genomic_DNA"/>
</dbReference>
<organism evidence="2 3">
    <name type="scientific">Mucilaginibacter gynuensis</name>
    <dbReference type="NCBI Taxonomy" id="1302236"/>
    <lineage>
        <taxon>Bacteria</taxon>
        <taxon>Pseudomonadati</taxon>
        <taxon>Bacteroidota</taxon>
        <taxon>Sphingobacteriia</taxon>
        <taxon>Sphingobacteriales</taxon>
        <taxon>Sphingobacteriaceae</taxon>
        <taxon>Mucilaginibacter</taxon>
    </lineage>
</organism>
<feature type="domain" description="Secretion system C-terminal sorting" evidence="1">
    <location>
        <begin position="851"/>
        <end position="918"/>
    </location>
</feature>
<name>A0ABP8G821_9SPHI</name>
<dbReference type="NCBIfam" id="TIGR04183">
    <property type="entry name" value="Por_Secre_tail"/>
    <property type="match status" value="1"/>
</dbReference>
<protein>
    <recommendedName>
        <fullName evidence="1">Secretion system C-terminal sorting domain-containing protein</fullName>
    </recommendedName>
</protein>
<gene>
    <name evidence="2" type="ORF">GCM10023149_17680</name>
</gene>
<dbReference type="InterPro" id="IPR026444">
    <property type="entry name" value="Secre_tail"/>
</dbReference>
<sequence>MQLTLGGANDLNLISTINNLNISGNVNIYSTSFSALGLGLGINNAAISLRAGTMSIGGQILAINTKGGLLPLAVAIPKFSIDNLSGTTTSAILQLSNTTPINTTSAVGSIDFYNNSGGTGTSTVQYTGSGQTVYTNTTTTCLDNTPTTYQNIGFAGAGTKTLQANDLQVFGNWNSSSSSGKVDAVTNSPNVIFQGTTQSLTDGGSDGGIGIVFKNVFFQGGGTKTITSGKFAVASTGLLTMAASTTLAAGGNLTLRSDASSSANVASMPPTASITGNVNVQRFFKGSSASLTMRGYRLISSPVYTGSVTSPATNVFDLSYLTNNAYVSGAGGATNGFNAPSGTNPSLYLYREDVVGTAVSFTSGNFKAITKINNSPVYNTGSLQRATITNTANDTIMPIPVGNGVLFFFRGNNTGGTTKTTQPFAFPEDVTFTQTGVLNSGTINVRLWYRLDNALPSTAITNPSPGNANIQGYCLVGNPYASTINWEKYNRSGSNSNIYGTGGVATTIWMYNPSNKQYGTYLRRTATITSSADTTTTVYTGTNNASNMIASGQGFFVRAVSTAGTLSFREGARTTAQPSATNLNLLMGLPKQFAVDPPRPEPSMRLKMVKDTINDDEVLINFDNNYAAEYDSNEDGIDIGGNGALVSLSVLSSDSVTLAINSLPLPQNAARIIPVAVNATASGTYELRLTELKNIPAVYSVWLKDKLTGDSANLRTNAIYSFAIDKADENSFGKNRLSIVISPDPALALKVVDIKASKTAAGALINWTTANAYNSSIFYLERSTDGGTSYSVLTTFASTNADDYSFTDYNPQIGVNQYRLRVKDLTNNITTTQPVSLKYEEPQIVSSNIMVYPNPTVNFVNVKLSKNEQAGSYTINLMSSSGHLVTTAVTSQASWQYNAGNLLPGTYIVRVLDNKTKQVIGRGKFVKQ</sequence>
<proteinExistence type="predicted"/>
<accession>A0ABP8G821</accession>
<keyword evidence="3" id="KW-1185">Reference proteome</keyword>
<comment type="caution">
    <text evidence="2">The sequence shown here is derived from an EMBL/GenBank/DDBJ whole genome shotgun (WGS) entry which is preliminary data.</text>
</comment>
<dbReference type="Pfam" id="PF18962">
    <property type="entry name" value="Por_Secre_tail"/>
    <property type="match status" value="1"/>
</dbReference>
<evidence type="ECO:0000313" key="2">
    <source>
        <dbReference type="EMBL" id="GAA4319141.1"/>
    </source>
</evidence>